<keyword evidence="2" id="KW-0315">Glutamine amidotransferase</keyword>
<dbReference type="Gene3D" id="3.40.50.880">
    <property type="match status" value="1"/>
</dbReference>
<feature type="domain" description="Glutamine amidotransferase" evidence="1">
    <location>
        <begin position="49"/>
        <end position="192"/>
    </location>
</feature>
<evidence type="ECO:0000313" key="2">
    <source>
        <dbReference type="EMBL" id="KGM09382.1"/>
    </source>
</evidence>
<protein>
    <submittedName>
        <fullName evidence="2">Glutamine amidotransferase</fullName>
        <ecNumber evidence="2">6.3.5.2</ecNumber>
    </submittedName>
</protein>
<keyword evidence="2" id="KW-0436">Ligase</keyword>
<dbReference type="OrthoDB" id="5196541at2"/>
<dbReference type="SUPFAM" id="SSF52317">
    <property type="entry name" value="Class I glutamine amidotransferase-like"/>
    <property type="match status" value="1"/>
</dbReference>
<keyword evidence="2" id="KW-0808">Transferase</keyword>
<proteinExistence type="predicted"/>
<keyword evidence="3" id="KW-1185">Reference proteome</keyword>
<accession>A0A0A0BNX1</accession>
<dbReference type="GO" id="GO:0016740">
    <property type="term" value="F:transferase activity"/>
    <property type="evidence" value="ECO:0007669"/>
    <property type="project" value="UniProtKB-KW"/>
</dbReference>
<evidence type="ECO:0000259" key="1">
    <source>
        <dbReference type="Pfam" id="PF00117"/>
    </source>
</evidence>
<dbReference type="EMBL" id="AXCY01000100">
    <property type="protein sequence ID" value="KGM09382.1"/>
    <property type="molecule type" value="Genomic_DNA"/>
</dbReference>
<comment type="caution">
    <text evidence="2">The sequence shown here is derived from an EMBL/GenBank/DDBJ whole genome shotgun (WGS) entry which is preliminary data.</text>
</comment>
<evidence type="ECO:0000313" key="3">
    <source>
        <dbReference type="Proteomes" id="UP000029839"/>
    </source>
</evidence>
<organism evidence="2 3">
    <name type="scientific">Cellulomonas carbonis T26</name>
    <dbReference type="NCBI Taxonomy" id="947969"/>
    <lineage>
        <taxon>Bacteria</taxon>
        <taxon>Bacillati</taxon>
        <taxon>Actinomycetota</taxon>
        <taxon>Actinomycetes</taxon>
        <taxon>Micrococcales</taxon>
        <taxon>Cellulomonadaceae</taxon>
        <taxon>Cellulomonas</taxon>
    </lineage>
</organism>
<dbReference type="PROSITE" id="PS51273">
    <property type="entry name" value="GATASE_TYPE_1"/>
    <property type="match status" value="1"/>
</dbReference>
<dbReference type="Proteomes" id="UP000029839">
    <property type="component" value="Unassembled WGS sequence"/>
</dbReference>
<gene>
    <name evidence="2" type="ORF">N868_02315</name>
</gene>
<sequence>MRPFLLLGTRDDDAVADSEAAAFRRFGGLDEHELHRVRLEREAMPRIDLDDWSGIIVGGSPFCTSDPEDEKSAVQKRVERELGALIDEVVERDVPFLGACYGIGTLGARTGGVVDRTYGEPVSAVPVTLTDAGRADPVLGALPPVFDAFVGHKEALSTPPPGAVVLAGSPACPVQAFRLKENLYATQFHPELDEPGVVERVRVYRDAGYFPPGELERVIENLRSSVVEHPPTLLAAFVRRYARD</sequence>
<name>A0A0A0BNX1_9CELL</name>
<reference evidence="2 3" key="1">
    <citation type="submission" date="2013-08" db="EMBL/GenBank/DDBJ databases">
        <title>Genome sequencing of Cellulomonas carbonis T26.</title>
        <authorList>
            <person name="Chen F."/>
            <person name="Li Y."/>
            <person name="Wang G."/>
        </authorList>
    </citation>
    <scope>NUCLEOTIDE SEQUENCE [LARGE SCALE GENOMIC DNA]</scope>
    <source>
        <strain evidence="2 3">T26</strain>
    </source>
</reference>
<dbReference type="NCBIfam" id="NF005743">
    <property type="entry name" value="PRK07567.1"/>
    <property type="match status" value="1"/>
</dbReference>
<dbReference type="InterPro" id="IPR017926">
    <property type="entry name" value="GATASE"/>
</dbReference>
<dbReference type="GO" id="GO:0005829">
    <property type="term" value="C:cytosol"/>
    <property type="evidence" value="ECO:0007669"/>
    <property type="project" value="TreeGrafter"/>
</dbReference>
<dbReference type="PANTHER" id="PTHR42695:SF5">
    <property type="entry name" value="GLUTAMINE AMIDOTRANSFERASE YLR126C-RELATED"/>
    <property type="match status" value="1"/>
</dbReference>
<dbReference type="CDD" id="cd01741">
    <property type="entry name" value="GATase1_1"/>
    <property type="match status" value="1"/>
</dbReference>
<dbReference type="AlphaFoldDB" id="A0A0A0BNX1"/>
<dbReference type="GO" id="GO:0003922">
    <property type="term" value="F:GMP synthase (glutamine-hydrolyzing) activity"/>
    <property type="evidence" value="ECO:0007669"/>
    <property type="project" value="UniProtKB-EC"/>
</dbReference>
<dbReference type="PANTHER" id="PTHR42695">
    <property type="entry name" value="GLUTAMINE AMIDOTRANSFERASE YLR126C-RELATED"/>
    <property type="match status" value="1"/>
</dbReference>
<dbReference type="InterPro" id="IPR044992">
    <property type="entry name" value="ChyE-like"/>
</dbReference>
<dbReference type="Pfam" id="PF00117">
    <property type="entry name" value="GATase"/>
    <property type="match status" value="1"/>
</dbReference>
<dbReference type="RefSeq" id="WP_043608787.1">
    <property type="nucleotide sequence ID" value="NZ_AXCY01000100.1"/>
</dbReference>
<reference evidence="2 3" key="2">
    <citation type="journal article" date="2015" name="Stand. Genomic Sci.">
        <title>Draft genome sequence of Cellulomonas carbonis T26(T) and comparative analysis of six Cellulomonas genomes.</title>
        <authorList>
            <person name="Zhuang W."/>
            <person name="Zhang S."/>
            <person name="Xia X."/>
            <person name="Wang G."/>
        </authorList>
    </citation>
    <scope>NUCLEOTIDE SEQUENCE [LARGE SCALE GENOMIC DNA]</scope>
    <source>
        <strain evidence="2 3">T26</strain>
    </source>
</reference>
<dbReference type="InterPro" id="IPR029062">
    <property type="entry name" value="Class_I_gatase-like"/>
</dbReference>
<dbReference type="EC" id="6.3.5.2" evidence="2"/>